<name>A0A192H0Q2_9LACO</name>
<dbReference type="Gene3D" id="3.30.300.20">
    <property type="match status" value="1"/>
</dbReference>
<dbReference type="Pfam" id="PF01424">
    <property type="entry name" value="R3H"/>
    <property type="match status" value="1"/>
</dbReference>
<evidence type="ECO:0000256" key="1">
    <source>
        <dbReference type="HAMAP-Rule" id="MF_00867"/>
    </source>
</evidence>
<dbReference type="Proteomes" id="UP000078582">
    <property type="component" value="Chromosome"/>
</dbReference>
<dbReference type="HAMAP" id="MF_00867">
    <property type="entry name" value="KhpB"/>
    <property type="match status" value="1"/>
</dbReference>
<accession>A0A192H0Q2</accession>
<dbReference type="InterPro" id="IPR001374">
    <property type="entry name" value="R3H_dom"/>
</dbReference>
<dbReference type="SMART" id="SM01245">
    <property type="entry name" value="Jag_N"/>
    <property type="match status" value="1"/>
</dbReference>
<gene>
    <name evidence="1" type="primary">khpB</name>
    <name evidence="1" type="synonym">eloR</name>
    <name evidence="3" type="ORF">AYR53_02995</name>
</gene>
<dbReference type="Pfam" id="PF13083">
    <property type="entry name" value="KH_KhpA-B"/>
    <property type="match status" value="1"/>
</dbReference>
<dbReference type="InterPro" id="IPR038008">
    <property type="entry name" value="Jag_KH"/>
</dbReference>
<keyword evidence="1" id="KW-0694">RNA-binding</keyword>
<dbReference type="STRING" id="375175.AYR53_02995"/>
<dbReference type="InterPro" id="IPR032782">
    <property type="entry name" value="KhpB_N"/>
</dbReference>
<keyword evidence="1" id="KW-0961">Cell wall biogenesis/degradation</keyword>
<dbReference type="GO" id="GO:0071555">
    <property type="term" value="P:cell wall organization"/>
    <property type="evidence" value="ECO:0007669"/>
    <property type="project" value="UniProtKB-KW"/>
</dbReference>
<dbReference type="GO" id="GO:0009252">
    <property type="term" value="P:peptidoglycan biosynthetic process"/>
    <property type="evidence" value="ECO:0007669"/>
    <property type="project" value="UniProtKB-UniRule"/>
</dbReference>
<dbReference type="InterPro" id="IPR036867">
    <property type="entry name" value="R3H_dom_sf"/>
</dbReference>
<dbReference type="CDD" id="cd02644">
    <property type="entry name" value="R3H_jag"/>
    <property type="match status" value="1"/>
</dbReference>
<keyword evidence="1" id="KW-0133">Cell shape</keyword>
<dbReference type="PROSITE" id="PS51061">
    <property type="entry name" value="R3H"/>
    <property type="match status" value="1"/>
</dbReference>
<dbReference type="SMART" id="SM00393">
    <property type="entry name" value="R3H"/>
    <property type="match status" value="1"/>
</dbReference>
<dbReference type="InterPro" id="IPR034079">
    <property type="entry name" value="R3H_KhpB"/>
</dbReference>
<evidence type="ECO:0000256" key="2">
    <source>
        <dbReference type="SAM" id="MobiDB-lite"/>
    </source>
</evidence>
<dbReference type="NCBIfam" id="NF041568">
    <property type="entry name" value="Jag_EloR"/>
    <property type="match status" value="1"/>
</dbReference>
<keyword evidence="1" id="KW-0963">Cytoplasm</keyword>
<dbReference type="InterPro" id="IPR039247">
    <property type="entry name" value="KhpB"/>
</dbReference>
<comment type="function">
    <text evidence="1">A probable RNA chaperone. Forms a complex with KhpA which binds to cellular RNA and controls its expression. Plays a role in peptidoglycan (PG) homeostasis and cell length regulation.</text>
</comment>
<dbReference type="GO" id="GO:0005737">
    <property type="term" value="C:cytoplasm"/>
    <property type="evidence" value="ECO:0007669"/>
    <property type="project" value="UniProtKB-SubCell"/>
</dbReference>
<feature type="compositionally biased region" description="Basic and acidic residues" evidence="2">
    <location>
        <begin position="66"/>
        <end position="79"/>
    </location>
</feature>
<comment type="similarity">
    <text evidence="1">Belongs to the KhpB RNA-binding protein family.</text>
</comment>
<dbReference type="SUPFAM" id="SSF82708">
    <property type="entry name" value="R3H domain"/>
    <property type="match status" value="1"/>
</dbReference>
<comment type="subunit">
    <text evidence="1">Forms a complex with KhpA.</text>
</comment>
<dbReference type="GO" id="GO:0003723">
    <property type="term" value="F:RNA binding"/>
    <property type="evidence" value="ECO:0007669"/>
    <property type="project" value="UniProtKB-UniRule"/>
</dbReference>
<organism evidence="3 4">
    <name type="scientific">Loigolactobacillus backii</name>
    <dbReference type="NCBI Taxonomy" id="375175"/>
    <lineage>
        <taxon>Bacteria</taxon>
        <taxon>Bacillati</taxon>
        <taxon>Bacillota</taxon>
        <taxon>Bacilli</taxon>
        <taxon>Lactobacillales</taxon>
        <taxon>Lactobacillaceae</taxon>
        <taxon>Loigolactobacillus</taxon>
    </lineage>
</organism>
<evidence type="ECO:0000313" key="3">
    <source>
        <dbReference type="EMBL" id="ANK61822.1"/>
    </source>
</evidence>
<comment type="subcellular location">
    <subcellularLocation>
        <location evidence="1">Cytoplasm</location>
    </subcellularLocation>
</comment>
<dbReference type="GO" id="GO:0008360">
    <property type="term" value="P:regulation of cell shape"/>
    <property type="evidence" value="ECO:0007669"/>
    <property type="project" value="UniProtKB-KW"/>
</dbReference>
<evidence type="ECO:0000313" key="4">
    <source>
        <dbReference type="Proteomes" id="UP000078582"/>
    </source>
</evidence>
<proteinExistence type="inferred from homology"/>
<dbReference type="InterPro" id="IPR015946">
    <property type="entry name" value="KH_dom-like_a/b"/>
</dbReference>
<dbReference type="PANTHER" id="PTHR35800:SF1">
    <property type="entry name" value="RNA-BINDING PROTEIN KHPB"/>
    <property type="match status" value="1"/>
</dbReference>
<dbReference type="OrthoDB" id="9794483at2"/>
<reference evidence="3 4" key="1">
    <citation type="submission" date="2016-03" db="EMBL/GenBank/DDBJ databases">
        <title>Pediococcus and Lactobacillus from brewery environment - whole genome sequencing and assembly.</title>
        <authorList>
            <person name="Behr J."/>
            <person name="Geissler A.J."/>
            <person name="Vogel R.F."/>
        </authorList>
    </citation>
    <scope>NUCLEOTIDE SEQUENCE [LARGE SCALE GENOMIC DNA]</scope>
    <source>
        <strain evidence="3 4">TMW 1.1989</strain>
    </source>
</reference>
<comment type="caution">
    <text evidence="1">Lacks conserved residue(s) required for the propagation of feature annotation.</text>
</comment>
<dbReference type="AlphaFoldDB" id="A0A192H0Q2"/>
<dbReference type="KEGG" id="lbt:AYR52_10310"/>
<dbReference type="InterPro" id="IPR038247">
    <property type="entry name" value="Jag_N_dom_sf"/>
</dbReference>
<dbReference type="PANTHER" id="PTHR35800">
    <property type="entry name" value="PROTEIN JAG"/>
    <property type="match status" value="1"/>
</dbReference>
<dbReference type="CDD" id="cd02414">
    <property type="entry name" value="KH-II_Jag"/>
    <property type="match status" value="1"/>
</dbReference>
<feature type="compositionally biased region" description="Polar residues" evidence="2">
    <location>
        <begin position="87"/>
        <end position="103"/>
    </location>
</feature>
<feature type="region of interest" description="Disordered" evidence="2">
    <location>
        <begin position="63"/>
        <end position="110"/>
    </location>
</feature>
<dbReference type="GeneID" id="42981205"/>
<keyword evidence="1" id="KW-0143">Chaperone</keyword>
<dbReference type="Pfam" id="PF14804">
    <property type="entry name" value="Jag_N"/>
    <property type="match status" value="1"/>
</dbReference>
<dbReference type="RefSeq" id="WP_068225925.1">
    <property type="nucleotide sequence ID" value="NZ_CP014623.1"/>
</dbReference>
<dbReference type="Gene3D" id="3.30.1370.50">
    <property type="entry name" value="R3H-like domain"/>
    <property type="match status" value="1"/>
</dbReference>
<comment type="domain">
    <text evidence="1">Has an N-terminal Jag-N domain and 2 RNA-binding domains (KH and R3H).</text>
</comment>
<dbReference type="EMBL" id="CP014873">
    <property type="protein sequence ID" value="ANK61822.1"/>
    <property type="molecule type" value="Genomic_DNA"/>
</dbReference>
<dbReference type="Gene3D" id="3.30.30.80">
    <property type="entry name" value="probable RNA-binding protein from clostridium symbiosum atcc 14940"/>
    <property type="match status" value="1"/>
</dbReference>
<keyword evidence="4" id="KW-1185">Reference proteome</keyword>
<sequence>MPTFEGNSIQDAIQKGLAHMKVIRDAVTVEVVSEGRKGFFGLGRKPAIVSLELITTKLKAAQSITKENEPKVEKKEPVSKPKVTVESSNSVTPKPKSRQQLQVMTPEHKQQDKKALDGVRAYLMAITKQIPATATINMQRAPRNQLTFHLVTKQEGLLIGHHGKTINALQYLGQVYLNHQAHSKFALLLDVGDYRERRTGILQRLADKTARETIATGKPIMLDAMPAFERKQIHAHLAENNYVITHSEGDEPHRYVVVLPKKEPF</sequence>
<protein>
    <recommendedName>
        <fullName evidence="1">RNA-binding protein KhpB</fullName>
    </recommendedName>
    <alternativeName>
        <fullName evidence="1">RNA-binding protein EloR</fullName>
    </alternativeName>
</protein>